<evidence type="ECO:0000256" key="1">
    <source>
        <dbReference type="SAM" id="Phobius"/>
    </source>
</evidence>
<keyword evidence="1" id="KW-0812">Transmembrane</keyword>
<evidence type="ECO:0000313" key="2">
    <source>
        <dbReference type="EMBL" id="QCT71576.1"/>
    </source>
</evidence>
<dbReference type="GO" id="GO:0022857">
    <property type="term" value="F:transmembrane transporter activity"/>
    <property type="evidence" value="ECO:0007669"/>
    <property type="project" value="InterPro"/>
</dbReference>
<feature type="transmembrane region" description="Helical" evidence="1">
    <location>
        <begin position="127"/>
        <end position="155"/>
    </location>
</feature>
<keyword evidence="1" id="KW-0472">Membrane</keyword>
<dbReference type="AlphaFoldDB" id="A0A2A5TCW4"/>
<accession>A0A2A5TCW4</accession>
<dbReference type="KEGG" id="emt:CPZ25_009645"/>
<feature type="transmembrane region" description="Helical" evidence="1">
    <location>
        <begin position="12"/>
        <end position="32"/>
    </location>
</feature>
<dbReference type="RefSeq" id="WP_096920322.1">
    <property type="nucleotide sequence ID" value="NZ_CP029487.1"/>
</dbReference>
<proteinExistence type="predicted"/>
<feature type="transmembrane region" description="Helical" evidence="1">
    <location>
        <begin position="91"/>
        <end position="115"/>
    </location>
</feature>
<dbReference type="Gene3D" id="1.10.1760.20">
    <property type="match status" value="1"/>
</dbReference>
<gene>
    <name evidence="2" type="ORF">CPZ25_009645</name>
</gene>
<protein>
    <submittedName>
        <fullName evidence="2">ECF transporter S component</fullName>
    </submittedName>
</protein>
<feature type="transmembrane region" description="Helical" evidence="1">
    <location>
        <begin position="161"/>
        <end position="184"/>
    </location>
</feature>
<reference evidence="2 3" key="1">
    <citation type="submission" date="2018-05" db="EMBL/GenBank/DDBJ databases">
        <title>Genome comparison of Eubacterium sp.</title>
        <authorList>
            <person name="Feng Y."/>
            <person name="Sanchez-Andrea I."/>
            <person name="Stams A.J.M."/>
            <person name="De Vos W.M."/>
        </authorList>
    </citation>
    <scope>NUCLEOTIDE SEQUENCE [LARGE SCALE GENOMIC DNA]</scope>
    <source>
        <strain evidence="2 3">YI</strain>
    </source>
</reference>
<organism evidence="2 3">
    <name type="scientific">Eubacterium maltosivorans</name>
    <dbReference type="NCBI Taxonomy" id="2041044"/>
    <lineage>
        <taxon>Bacteria</taxon>
        <taxon>Bacillati</taxon>
        <taxon>Bacillota</taxon>
        <taxon>Clostridia</taxon>
        <taxon>Eubacteriales</taxon>
        <taxon>Eubacteriaceae</taxon>
        <taxon>Eubacterium</taxon>
    </lineage>
</organism>
<dbReference type="EMBL" id="CP029487">
    <property type="protein sequence ID" value="QCT71576.1"/>
    <property type="molecule type" value="Genomic_DNA"/>
</dbReference>
<dbReference type="InterPro" id="IPR024529">
    <property type="entry name" value="ECF_trnsprt_substrate-spec"/>
</dbReference>
<name>A0A2A5TCW4_EUBML</name>
<keyword evidence="3" id="KW-1185">Reference proteome</keyword>
<dbReference type="Proteomes" id="UP000218387">
    <property type="component" value="Chromosome"/>
</dbReference>
<feature type="transmembrane region" description="Helical" evidence="1">
    <location>
        <begin position="44"/>
        <end position="71"/>
    </location>
</feature>
<dbReference type="Pfam" id="PF12822">
    <property type="entry name" value="ECF_trnsprt"/>
    <property type="match status" value="1"/>
</dbReference>
<sequence>MSQVNKKTAQMTQLTLLIAILVVLTFTPLGFIQIPPVAITILHIPVIIGAIAMGPVCGGILGLAFGVLSMLKATFMGVSPVDLMFSPFASGAPIQSLIMCILPRVLLGVIAGVLYEALKGRLSNDALSIGVSAGVATLCHTILVMGCLWFFFSAIPLKEVFLTIVGVNGLLELGVGIVITIAVCKPLMKYLKTRIAV</sequence>
<keyword evidence="1" id="KW-1133">Transmembrane helix</keyword>
<evidence type="ECO:0000313" key="3">
    <source>
        <dbReference type="Proteomes" id="UP000218387"/>
    </source>
</evidence>